<keyword evidence="13" id="KW-1185">Reference proteome</keyword>
<dbReference type="PROSITE" id="PS50110">
    <property type="entry name" value="RESPONSE_REGULATORY"/>
    <property type="match status" value="1"/>
</dbReference>
<dbReference type="SMART" id="SM00448">
    <property type="entry name" value="REC"/>
    <property type="match status" value="1"/>
</dbReference>
<dbReference type="InterPro" id="IPR001789">
    <property type="entry name" value="Sig_transdc_resp-reg_receiver"/>
</dbReference>
<sequence length="247" mass="27772">MAEQVDHILVVDDDAEVRQLLSDYLSRNGYRTSVAADAHAMRQVLRKTRIDLLTLDLMLPDEDGLSICRNLRGNNTYIGAGDFPVIILTARGDAADRILGLEMGADDYLAKPFEPRELLARIKGVLRRVRALPPEECPAARAGRIRFDLWTLDNTGRHLESANGLVTPLTGAEYRLLGVFLEHPLRVLSRDQIIELLRAREGLPYDRGIDMTISRLRRRLGDDARSPRLLKTVWGIGYILAAEVTHE</sequence>
<feature type="domain" description="Response regulatory" evidence="10">
    <location>
        <begin position="7"/>
        <end position="126"/>
    </location>
</feature>
<feature type="modified residue" description="4-aspartylphosphate" evidence="8">
    <location>
        <position position="56"/>
    </location>
</feature>
<dbReference type="Proteomes" id="UP000199648">
    <property type="component" value="Unassembled WGS sequence"/>
</dbReference>
<dbReference type="RefSeq" id="WP_092998925.1">
    <property type="nucleotide sequence ID" value="NZ_FMWD01000013.1"/>
</dbReference>
<feature type="domain" description="OmpR/PhoB-type" evidence="11">
    <location>
        <begin position="142"/>
        <end position="242"/>
    </location>
</feature>
<dbReference type="PANTHER" id="PTHR48111">
    <property type="entry name" value="REGULATOR OF RPOS"/>
    <property type="match status" value="1"/>
</dbReference>
<evidence type="ECO:0000256" key="1">
    <source>
        <dbReference type="ARBA" id="ARBA00004496"/>
    </source>
</evidence>
<keyword evidence="7" id="KW-0804">Transcription</keyword>
<evidence type="ECO:0000256" key="2">
    <source>
        <dbReference type="ARBA" id="ARBA00022490"/>
    </source>
</evidence>
<dbReference type="InterPro" id="IPR016032">
    <property type="entry name" value="Sig_transdc_resp-reg_C-effctor"/>
</dbReference>
<keyword evidence="2" id="KW-0963">Cytoplasm</keyword>
<proteinExistence type="predicted"/>
<dbReference type="CDD" id="cd00383">
    <property type="entry name" value="trans_reg_C"/>
    <property type="match status" value="1"/>
</dbReference>
<evidence type="ECO:0000256" key="8">
    <source>
        <dbReference type="PROSITE-ProRule" id="PRU00169"/>
    </source>
</evidence>
<dbReference type="SUPFAM" id="SSF52172">
    <property type="entry name" value="CheY-like"/>
    <property type="match status" value="1"/>
</dbReference>
<dbReference type="Pfam" id="PF00486">
    <property type="entry name" value="Trans_reg_C"/>
    <property type="match status" value="1"/>
</dbReference>
<dbReference type="FunFam" id="1.10.10.10:FF:000099">
    <property type="entry name" value="Two-component system response regulator TorR"/>
    <property type="match status" value="1"/>
</dbReference>
<evidence type="ECO:0000256" key="3">
    <source>
        <dbReference type="ARBA" id="ARBA00022553"/>
    </source>
</evidence>
<gene>
    <name evidence="12" type="ORF">SAMN03097708_03070</name>
</gene>
<dbReference type="EMBL" id="FMWD01000013">
    <property type="protein sequence ID" value="SCZ67021.1"/>
    <property type="molecule type" value="Genomic_DNA"/>
</dbReference>
<evidence type="ECO:0000313" key="12">
    <source>
        <dbReference type="EMBL" id="SCZ67021.1"/>
    </source>
</evidence>
<dbReference type="OrthoDB" id="9802426at2"/>
<evidence type="ECO:0000256" key="5">
    <source>
        <dbReference type="ARBA" id="ARBA00023015"/>
    </source>
</evidence>
<evidence type="ECO:0000256" key="9">
    <source>
        <dbReference type="PROSITE-ProRule" id="PRU01091"/>
    </source>
</evidence>
<dbReference type="GO" id="GO:0000976">
    <property type="term" value="F:transcription cis-regulatory region binding"/>
    <property type="evidence" value="ECO:0007669"/>
    <property type="project" value="TreeGrafter"/>
</dbReference>
<name>A0A1G5R0K6_9GAMM</name>
<keyword evidence="4" id="KW-0902">Two-component regulatory system</keyword>
<dbReference type="GO" id="GO:0032993">
    <property type="term" value="C:protein-DNA complex"/>
    <property type="evidence" value="ECO:0007669"/>
    <property type="project" value="TreeGrafter"/>
</dbReference>
<evidence type="ECO:0000256" key="4">
    <source>
        <dbReference type="ARBA" id="ARBA00023012"/>
    </source>
</evidence>
<dbReference type="STRING" id="415747.SAMN03097708_03070"/>
<comment type="subcellular location">
    <subcellularLocation>
        <location evidence="1">Cytoplasm</location>
    </subcellularLocation>
</comment>
<dbReference type="PROSITE" id="PS51755">
    <property type="entry name" value="OMPR_PHOB"/>
    <property type="match status" value="1"/>
</dbReference>
<feature type="DNA-binding region" description="OmpR/PhoB-type" evidence="9">
    <location>
        <begin position="142"/>
        <end position="242"/>
    </location>
</feature>
<dbReference type="GO" id="GO:0006355">
    <property type="term" value="P:regulation of DNA-templated transcription"/>
    <property type="evidence" value="ECO:0007669"/>
    <property type="project" value="InterPro"/>
</dbReference>
<dbReference type="Pfam" id="PF00072">
    <property type="entry name" value="Response_reg"/>
    <property type="match status" value="1"/>
</dbReference>
<reference evidence="12 13" key="1">
    <citation type="submission" date="2016-10" db="EMBL/GenBank/DDBJ databases">
        <authorList>
            <person name="de Groot N.N."/>
        </authorList>
    </citation>
    <scope>NUCLEOTIDE SEQUENCE [LARGE SCALE GENOMIC DNA]</scope>
    <source>
        <strain evidence="12 13">HLD2</strain>
    </source>
</reference>
<accession>A0A1G5R0K6</accession>
<organism evidence="12 13">
    <name type="scientific">Thiohalomonas denitrificans</name>
    <dbReference type="NCBI Taxonomy" id="415747"/>
    <lineage>
        <taxon>Bacteria</taxon>
        <taxon>Pseudomonadati</taxon>
        <taxon>Pseudomonadota</taxon>
        <taxon>Gammaproteobacteria</taxon>
        <taxon>Thiohalomonadales</taxon>
        <taxon>Thiohalomonadaceae</taxon>
        <taxon>Thiohalomonas</taxon>
    </lineage>
</organism>
<protein>
    <submittedName>
        <fullName evidence="12">Two-component system, OmpR family, response regulator</fullName>
    </submittedName>
</protein>
<evidence type="ECO:0000259" key="11">
    <source>
        <dbReference type="PROSITE" id="PS51755"/>
    </source>
</evidence>
<dbReference type="GO" id="GO:0000156">
    <property type="term" value="F:phosphorelay response regulator activity"/>
    <property type="evidence" value="ECO:0007669"/>
    <property type="project" value="TreeGrafter"/>
</dbReference>
<dbReference type="Gene3D" id="3.40.50.2300">
    <property type="match status" value="1"/>
</dbReference>
<evidence type="ECO:0000259" key="10">
    <source>
        <dbReference type="PROSITE" id="PS50110"/>
    </source>
</evidence>
<evidence type="ECO:0000313" key="13">
    <source>
        <dbReference type="Proteomes" id="UP000199648"/>
    </source>
</evidence>
<dbReference type="PANTHER" id="PTHR48111:SF4">
    <property type="entry name" value="DNA-BINDING DUAL TRANSCRIPTIONAL REGULATOR OMPR"/>
    <property type="match status" value="1"/>
</dbReference>
<evidence type="ECO:0000256" key="6">
    <source>
        <dbReference type="ARBA" id="ARBA00023125"/>
    </source>
</evidence>
<dbReference type="SUPFAM" id="SSF46894">
    <property type="entry name" value="C-terminal effector domain of the bipartite response regulators"/>
    <property type="match status" value="1"/>
</dbReference>
<dbReference type="InterPro" id="IPR039420">
    <property type="entry name" value="WalR-like"/>
</dbReference>
<dbReference type="SMART" id="SM00862">
    <property type="entry name" value="Trans_reg_C"/>
    <property type="match status" value="1"/>
</dbReference>
<dbReference type="InterPro" id="IPR036388">
    <property type="entry name" value="WH-like_DNA-bd_sf"/>
</dbReference>
<keyword evidence="6 9" id="KW-0238">DNA-binding</keyword>
<keyword evidence="5" id="KW-0805">Transcription regulation</keyword>
<keyword evidence="3 8" id="KW-0597">Phosphoprotein</keyword>
<dbReference type="Gene3D" id="1.10.10.10">
    <property type="entry name" value="Winged helix-like DNA-binding domain superfamily/Winged helix DNA-binding domain"/>
    <property type="match status" value="1"/>
</dbReference>
<dbReference type="GO" id="GO:0005829">
    <property type="term" value="C:cytosol"/>
    <property type="evidence" value="ECO:0007669"/>
    <property type="project" value="TreeGrafter"/>
</dbReference>
<dbReference type="InterPro" id="IPR001867">
    <property type="entry name" value="OmpR/PhoB-type_DNA-bd"/>
</dbReference>
<dbReference type="AlphaFoldDB" id="A0A1G5R0K6"/>
<dbReference type="Gene3D" id="6.10.250.690">
    <property type="match status" value="1"/>
</dbReference>
<evidence type="ECO:0000256" key="7">
    <source>
        <dbReference type="ARBA" id="ARBA00023163"/>
    </source>
</evidence>
<dbReference type="InterPro" id="IPR011006">
    <property type="entry name" value="CheY-like_superfamily"/>
</dbReference>